<dbReference type="InterPro" id="IPR008775">
    <property type="entry name" value="Phytyl_CoA_dOase-like"/>
</dbReference>
<dbReference type="eggNOG" id="COG5285">
    <property type="taxonomic scope" value="Bacteria"/>
</dbReference>
<dbReference type="SUPFAM" id="SSF51197">
    <property type="entry name" value="Clavaminate synthase-like"/>
    <property type="match status" value="1"/>
</dbReference>
<dbReference type="RefSeq" id="WP_012595467.1">
    <property type="nucleotide sequence ID" value="NC_011726.1"/>
</dbReference>
<gene>
    <name evidence="1" type="ordered locus">PCC8801_2171</name>
</gene>
<evidence type="ECO:0000313" key="1">
    <source>
        <dbReference type="EMBL" id="ACK66199.1"/>
    </source>
</evidence>
<dbReference type="EMBL" id="CP001287">
    <property type="protein sequence ID" value="ACK66199.1"/>
    <property type="molecule type" value="Genomic_DNA"/>
</dbReference>
<dbReference type="OrthoDB" id="9814777at2"/>
<keyword evidence="1" id="KW-0223">Dioxygenase</keyword>
<dbReference type="PANTHER" id="PTHR37563">
    <property type="entry name" value="PHYTANOYL-COA DIOXYGENASE FAMILY PROTEIN (AFU_ORTHOLOGUE AFUA_2G03330)"/>
    <property type="match status" value="1"/>
</dbReference>
<keyword evidence="1" id="KW-0560">Oxidoreductase</keyword>
<dbReference type="Proteomes" id="UP000008204">
    <property type="component" value="Chromosome"/>
</dbReference>
<dbReference type="PANTHER" id="PTHR37563:SF2">
    <property type="entry name" value="PHYTANOYL-COA DIOXYGENASE FAMILY PROTEIN (AFU_ORTHOLOGUE AFUA_2G03330)"/>
    <property type="match status" value="1"/>
</dbReference>
<reference evidence="2" key="1">
    <citation type="journal article" date="2011" name="MBio">
        <title>Novel metabolic attributes of the genus Cyanothece, comprising a group of unicellular nitrogen-fixing Cyanobacteria.</title>
        <authorList>
            <person name="Bandyopadhyay A."/>
            <person name="Elvitigala T."/>
            <person name="Welsh E."/>
            <person name="Stockel J."/>
            <person name="Liberton M."/>
            <person name="Min H."/>
            <person name="Sherman L.A."/>
            <person name="Pakrasi H.B."/>
        </authorList>
    </citation>
    <scope>NUCLEOTIDE SEQUENCE [LARGE SCALE GENOMIC DNA]</scope>
    <source>
        <strain evidence="2">PCC 8801</strain>
    </source>
</reference>
<dbReference type="Gene3D" id="2.60.120.620">
    <property type="entry name" value="q2cbj1_9rhob like domain"/>
    <property type="match status" value="1"/>
</dbReference>
<sequence>MITQNTFDTDGFFVIEKALSEAHCAELLQFIIASFNTTQPDFIIQPDFRIHCPLPVTPLIKTTISTIIKPAYGILDDFLRGSQRLVELSSITVFPHAKGQRIHPDERNEGKYLVSVFVNLAPTTAEAGALRIIPGSHQDLNRNFSQEDPDILELPIGSAVFMNSKTWHGGGSNTTLDRVRPVFYFSFGEPKLKGPTYSILKEVDKQEFVLADFGDLDQQHIINWNWHSKPRLKPNIYVLTPLLETESTLVLLADDRVAALIMILPETAWIKDVITLLVKEPGEYSLGEIQSRFNIDAESLLKFFTQLAESNCCF</sequence>
<dbReference type="GO" id="GO:0016706">
    <property type="term" value="F:2-oxoglutarate-dependent dioxygenase activity"/>
    <property type="evidence" value="ECO:0007669"/>
    <property type="project" value="UniProtKB-ARBA"/>
</dbReference>
<name>B7K052_RIPO1</name>
<dbReference type="STRING" id="41431.PCC8801_2171"/>
<dbReference type="KEGG" id="cyp:PCC8801_2171"/>
<keyword evidence="2" id="KW-1185">Reference proteome</keyword>
<evidence type="ECO:0000313" key="2">
    <source>
        <dbReference type="Proteomes" id="UP000008204"/>
    </source>
</evidence>
<proteinExistence type="predicted"/>
<dbReference type="AlphaFoldDB" id="B7K052"/>
<dbReference type="InterPro" id="IPR051961">
    <property type="entry name" value="Fungal_Metabolite_Diox"/>
</dbReference>
<dbReference type="HOGENOM" id="CLU_884861_0_0_3"/>
<accession>B7K052</accession>
<protein>
    <submittedName>
        <fullName evidence="1">Phytanoyl-CoA dioxygenase</fullName>
    </submittedName>
</protein>
<dbReference type="Pfam" id="PF05721">
    <property type="entry name" value="PhyH"/>
    <property type="match status" value="1"/>
</dbReference>
<organism evidence="1 2">
    <name type="scientific">Rippkaea orientalis (strain PCC 8801 / RF-1)</name>
    <name type="common">Cyanothece sp. (strain PCC 8801)</name>
    <dbReference type="NCBI Taxonomy" id="41431"/>
    <lineage>
        <taxon>Bacteria</taxon>
        <taxon>Bacillati</taxon>
        <taxon>Cyanobacteriota</taxon>
        <taxon>Cyanophyceae</taxon>
        <taxon>Oscillatoriophycideae</taxon>
        <taxon>Chroococcales</taxon>
        <taxon>Aphanothecaceae</taxon>
        <taxon>Rippkaea</taxon>
        <taxon>Rippkaea orientalis</taxon>
    </lineage>
</organism>